<evidence type="ECO:0000256" key="2">
    <source>
        <dbReference type="ARBA" id="ARBA00022737"/>
    </source>
</evidence>
<feature type="domain" description="Myb-like" evidence="8">
    <location>
        <begin position="65"/>
        <end position="115"/>
    </location>
</feature>
<dbReference type="EMBL" id="VOIH02000006">
    <property type="protein sequence ID" value="KAF3444913.1"/>
    <property type="molecule type" value="Genomic_DNA"/>
</dbReference>
<dbReference type="PROSITE" id="PS51294">
    <property type="entry name" value="HTH_MYB"/>
    <property type="match status" value="2"/>
</dbReference>
<dbReference type="SUPFAM" id="SSF46689">
    <property type="entry name" value="Homeodomain-like"/>
    <property type="match status" value="1"/>
</dbReference>
<protein>
    <submittedName>
        <fullName evidence="10">Uncharacterized protein</fullName>
    </submittedName>
</protein>
<feature type="domain" description="HTH myb-type" evidence="9">
    <location>
        <begin position="16"/>
        <end position="64"/>
    </location>
</feature>
<evidence type="ECO:0000256" key="4">
    <source>
        <dbReference type="ARBA" id="ARBA00023125"/>
    </source>
</evidence>
<evidence type="ECO:0000313" key="10">
    <source>
        <dbReference type="EMBL" id="KAF3444913.1"/>
    </source>
</evidence>
<dbReference type="GO" id="GO:0005634">
    <property type="term" value="C:nucleus"/>
    <property type="evidence" value="ECO:0007669"/>
    <property type="project" value="UniProtKB-SubCell"/>
</dbReference>
<comment type="subcellular location">
    <subcellularLocation>
        <location evidence="1">Nucleus</location>
    </subcellularLocation>
</comment>
<dbReference type="Pfam" id="PF00249">
    <property type="entry name" value="Myb_DNA-binding"/>
    <property type="match status" value="2"/>
</dbReference>
<name>A0A8K0H3M8_9ROSA</name>
<feature type="compositionally biased region" description="Basic residues" evidence="7">
    <location>
        <begin position="117"/>
        <end position="135"/>
    </location>
</feature>
<comment type="caution">
    <text evidence="10">The sequence shown here is derived from an EMBL/GenBank/DDBJ whole genome shotgun (WGS) entry which is preliminary data.</text>
</comment>
<dbReference type="FunFam" id="1.10.10.60:FF:000011">
    <property type="entry name" value="Myb transcription factor"/>
    <property type="match status" value="1"/>
</dbReference>
<dbReference type="PROSITE" id="PS50090">
    <property type="entry name" value="MYB_LIKE"/>
    <property type="match status" value="2"/>
</dbReference>
<gene>
    <name evidence="10" type="ORF">FNV43_RR14606</name>
</gene>
<dbReference type="InterPro" id="IPR044676">
    <property type="entry name" value="EOBI/EOBII-like_plant"/>
</dbReference>
<keyword evidence="5" id="KW-0804">Transcription</keyword>
<dbReference type="InterPro" id="IPR009057">
    <property type="entry name" value="Homeodomain-like_sf"/>
</dbReference>
<dbReference type="OrthoDB" id="2143914at2759"/>
<dbReference type="InterPro" id="IPR001005">
    <property type="entry name" value="SANT/Myb"/>
</dbReference>
<keyword evidence="6" id="KW-0539">Nucleus</keyword>
<dbReference type="Gene3D" id="1.10.10.60">
    <property type="entry name" value="Homeodomain-like"/>
    <property type="match status" value="2"/>
</dbReference>
<evidence type="ECO:0000256" key="5">
    <source>
        <dbReference type="ARBA" id="ARBA00023163"/>
    </source>
</evidence>
<dbReference type="FunFam" id="1.10.10.60:FF:000517">
    <property type="entry name" value="MYB-related transcription factor"/>
    <property type="match status" value="1"/>
</dbReference>
<proteinExistence type="predicted"/>
<feature type="domain" description="HTH myb-type" evidence="9">
    <location>
        <begin position="65"/>
        <end position="119"/>
    </location>
</feature>
<sequence length="308" mass="35327">MEAMMGWGIEEQGGWRKGPWSPQEDKLLAEYVNVHGEGRWSGVARGSGLNRSGKSCRLRWVNYLRPGLKRGQITPQEEGIIIELHALWGNKWSAIARYLPGRTDNEIKNYWRTHFKKKDTKKQDKRRSQILKQKLHPYDNHAGHHQLQPKEEETSMKGASPTHVEDKTTTSTTHELQSQDDQYHQRQDQMVSRLPNSDDHQGECYNPVMINQDVASWWDTMGDFLDYGSWGDLWNLDDPAAHDHHHHGRMDNGTTTAGLKLATQNNQAVATYCGGNSNIRAIENQANKAFSLGGDYYNNLYNYQGYSF</sequence>
<evidence type="ECO:0000256" key="6">
    <source>
        <dbReference type="ARBA" id="ARBA00023242"/>
    </source>
</evidence>
<feature type="domain" description="Myb-like" evidence="8">
    <location>
        <begin position="16"/>
        <end position="64"/>
    </location>
</feature>
<evidence type="ECO:0000259" key="8">
    <source>
        <dbReference type="PROSITE" id="PS50090"/>
    </source>
</evidence>
<evidence type="ECO:0000256" key="7">
    <source>
        <dbReference type="SAM" id="MobiDB-lite"/>
    </source>
</evidence>
<keyword evidence="4" id="KW-0238">DNA-binding</keyword>
<feature type="region of interest" description="Disordered" evidence="7">
    <location>
        <begin position="117"/>
        <end position="198"/>
    </location>
</feature>
<dbReference type="GO" id="GO:0003700">
    <property type="term" value="F:DNA-binding transcription factor activity"/>
    <property type="evidence" value="ECO:0007669"/>
    <property type="project" value="InterPro"/>
</dbReference>
<accession>A0A8K0H3M8</accession>
<evidence type="ECO:0000259" key="9">
    <source>
        <dbReference type="PROSITE" id="PS51294"/>
    </source>
</evidence>
<feature type="compositionally biased region" description="Basic and acidic residues" evidence="7">
    <location>
        <begin position="136"/>
        <end position="155"/>
    </location>
</feature>
<keyword evidence="11" id="KW-1185">Reference proteome</keyword>
<dbReference type="InterPro" id="IPR017930">
    <property type="entry name" value="Myb_dom"/>
</dbReference>
<keyword evidence="3" id="KW-0805">Transcription regulation</keyword>
<reference evidence="10" key="1">
    <citation type="submission" date="2020-03" db="EMBL/GenBank/DDBJ databases">
        <title>A high-quality chromosome-level genome assembly of a woody plant with both climbing and erect habits, Rhamnella rubrinervis.</title>
        <authorList>
            <person name="Lu Z."/>
            <person name="Yang Y."/>
            <person name="Zhu X."/>
            <person name="Sun Y."/>
        </authorList>
    </citation>
    <scope>NUCLEOTIDE SEQUENCE</scope>
    <source>
        <strain evidence="10">BYM</strain>
        <tissue evidence="10">Leaf</tissue>
    </source>
</reference>
<dbReference type="CDD" id="cd00167">
    <property type="entry name" value="SANT"/>
    <property type="match status" value="2"/>
</dbReference>
<dbReference type="PANTHER" id="PTHR45675:SF17">
    <property type="entry name" value="MYB TRANSCRIPTION FACTOR"/>
    <property type="match status" value="1"/>
</dbReference>
<dbReference type="AlphaFoldDB" id="A0A8K0H3M8"/>
<evidence type="ECO:0000256" key="3">
    <source>
        <dbReference type="ARBA" id="ARBA00023015"/>
    </source>
</evidence>
<evidence type="ECO:0000256" key="1">
    <source>
        <dbReference type="ARBA" id="ARBA00004123"/>
    </source>
</evidence>
<dbReference type="PANTHER" id="PTHR45675">
    <property type="entry name" value="MYB TRANSCRIPTION FACTOR-RELATED-RELATED"/>
    <property type="match status" value="1"/>
</dbReference>
<keyword evidence="2" id="KW-0677">Repeat</keyword>
<dbReference type="Proteomes" id="UP000796880">
    <property type="component" value="Unassembled WGS sequence"/>
</dbReference>
<dbReference type="SMART" id="SM00717">
    <property type="entry name" value="SANT"/>
    <property type="match status" value="2"/>
</dbReference>
<evidence type="ECO:0000313" key="11">
    <source>
        <dbReference type="Proteomes" id="UP000796880"/>
    </source>
</evidence>
<organism evidence="10 11">
    <name type="scientific">Rhamnella rubrinervis</name>
    <dbReference type="NCBI Taxonomy" id="2594499"/>
    <lineage>
        <taxon>Eukaryota</taxon>
        <taxon>Viridiplantae</taxon>
        <taxon>Streptophyta</taxon>
        <taxon>Embryophyta</taxon>
        <taxon>Tracheophyta</taxon>
        <taxon>Spermatophyta</taxon>
        <taxon>Magnoliopsida</taxon>
        <taxon>eudicotyledons</taxon>
        <taxon>Gunneridae</taxon>
        <taxon>Pentapetalae</taxon>
        <taxon>rosids</taxon>
        <taxon>fabids</taxon>
        <taxon>Rosales</taxon>
        <taxon>Rhamnaceae</taxon>
        <taxon>rhamnoid group</taxon>
        <taxon>Rhamneae</taxon>
        <taxon>Rhamnella</taxon>
    </lineage>
</organism>
<dbReference type="GO" id="GO:0043565">
    <property type="term" value="F:sequence-specific DNA binding"/>
    <property type="evidence" value="ECO:0007669"/>
    <property type="project" value="InterPro"/>
</dbReference>
<feature type="compositionally biased region" description="Polar residues" evidence="7">
    <location>
        <begin position="169"/>
        <end position="180"/>
    </location>
</feature>